<dbReference type="InterPro" id="IPR050982">
    <property type="entry name" value="Auxin_biosynth/cation_transpt"/>
</dbReference>
<dbReference type="EMBL" id="SZZH01000004">
    <property type="protein sequence ID" value="TKV57866.1"/>
    <property type="molecule type" value="Genomic_DNA"/>
</dbReference>
<evidence type="ECO:0000313" key="2">
    <source>
        <dbReference type="EMBL" id="TKV57866.1"/>
    </source>
</evidence>
<accession>A0A4U6QD50</accession>
<organism evidence="2 3">
    <name type="scientific">Nakamurella flava</name>
    <dbReference type="NCBI Taxonomy" id="2576308"/>
    <lineage>
        <taxon>Bacteria</taxon>
        <taxon>Bacillati</taxon>
        <taxon>Actinomycetota</taxon>
        <taxon>Actinomycetes</taxon>
        <taxon>Nakamurellales</taxon>
        <taxon>Nakamurellaceae</taxon>
        <taxon>Nakamurella</taxon>
    </lineage>
</organism>
<dbReference type="InterPro" id="IPR036188">
    <property type="entry name" value="FAD/NAD-bd_sf"/>
</dbReference>
<dbReference type="OrthoDB" id="9808049at2"/>
<dbReference type="GO" id="GO:0050660">
    <property type="term" value="F:flavin adenine dinucleotide binding"/>
    <property type="evidence" value="ECO:0007669"/>
    <property type="project" value="TreeGrafter"/>
</dbReference>
<evidence type="ECO:0000313" key="3">
    <source>
        <dbReference type="Proteomes" id="UP000306985"/>
    </source>
</evidence>
<protein>
    <submittedName>
        <fullName evidence="2">NAD(P)/FAD-dependent oxidoreductase</fullName>
    </submittedName>
</protein>
<reference evidence="2 3" key="1">
    <citation type="submission" date="2019-05" db="EMBL/GenBank/DDBJ databases">
        <title>Nakamurella sp. N5BH11, whole genome shotgun sequence.</title>
        <authorList>
            <person name="Tuo L."/>
        </authorList>
    </citation>
    <scope>NUCLEOTIDE SEQUENCE [LARGE SCALE GENOMIC DNA]</scope>
    <source>
        <strain evidence="2 3">N5BH11</strain>
    </source>
</reference>
<dbReference type="Gene3D" id="3.50.50.60">
    <property type="entry name" value="FAD/NAD(P)-binding domain"/>
    <property type="match status" value="1"/>
</dbReference>
<dbReference type="PANTHER" id="PTHR43539">
    <property type="entry name" value="FLAVIN-BINDING MONOOXYGENASE-LIKE PROTEIN (AFU_ORTHOLOGUE AFUA_4G09220)"/>
    <property type="match status" value="1"/>
</dbReference>
<comment type="caution">
    <text evidence="2">The sequence shown here is derived from an EMBL/GenBank/DDBJ whole genome shotgun (WGS) entry which is preliminary data.</text>
</comment>
<proteinExistence type="predicted"/>
<dbReference type="Pfam" id="PF13738">
    <property type="entry name" value="Pyr_redox_3"/>
    <property type="match status" value="1"/>
</dbReference>
<dbReference type="InterPro" id="IPR036291">
    <property type="entry name" value="NAD(P)-bd_dom_sf"/>
</dbReference>
<gene>
    <name evidence="2" type="ORF">FDO65_15980</name>
</gene>
<dbReference type="PANTHER" id="PTHR43539:SF78">
    <property type="entry name" value="FLAVIN-CONTAINING MONOOXYGENASE"/>
    <property type="match status" value="1"/>
</dbReference>
<dbReference type="PRINTS" id="PR00469">
    <property type="entry name" value="PNDRDTASEII"/>
</dbReference>
<keyword evidence="1" id="KW-0560">Oxidoreductase</keyword>
<evidence type="ECO:0000256" key="1">
    <source>
        <dbReference type="ARBA" id="ARBA00023002"/>
    </source>
</evidence>
<dbReference type="PRINTS" id="PR00368">
    <property type="entry name" value="FADPNR"/>
</dbReference>
<keyword evidence="3" id="KW-1185">Reference proteome</keyword>
<name>A0A4U6QD50_9ACTN</name>
<dbReference type="SUPFAM" id="SSF51735">
    <property type="entry name" value="NAD(P)-binding Rossmann-fold domains"/>
    <property type="match status" value="1"/>
</dbReference>
<dbReference type="AlphaFoldDB" id="A0A4U6QD50"/>
<dbReference type="GO" id="GO:0004497">
    <property type="term" value="F:monooxygenase activity"/>
    <property type="evidence" value="ECO:0007669"/>
    <property type="project" value="TreeGrafter"/>
</dbReference>
<sequence length="350" mass="37948">MADLVVIGGGQSGLAAALAATAHGIRPIVLERSTALGGAWRHYWDSLTLFSPARYAGLADRPMTGDPDRYPHRDEIVAYLDGVAAGLTADVRTDWPVDWVRRAGSGRGFVVGGAAGEIRAHRIVSATGRYGRPRHPERTGLDGFTGRVVHTADYRGPADLRGARVVIIGAANSAVQIGAELSRDARVTLASRRPIRWARQRPLGRDMHWWLDRTGLDRAPIGPLLAGRTTPVLDDGRWRAAFRPDRLDRRPLPLRVGTGARGDRVLWQDGSTERVDVIVLATGYHPDVGYLADTGALTADGQPQQRHGVSTTVPGLGYVGLELQRTVASATLRGVSRDADFVIRRLLRQN</sequence>
<dbReference type="SUPFAM" id="SSF51905">
    <property type="entry name" value="FAD/NAD(P)-binding domain"/>
    <property type="match status" value="1"/>
</dbReference>
<dbReference type="Proteomes" id="UP000306985">
    <property type="component" value="Unassembled WGS sequence"/>
</dbReference>